<comment type="caution">
    <text evidence="2">The sequence shown here is derived from an EMBL/GenBank/DDBJ whole genome shotgun (WGS) entry which is preliminary data.</text>
</comment>
<keyword evidence="2" id="KW-0547">Nucleotide-binding</keyword>
<evidence type="ECO:0000259" key="1">
    <source>
        <dbReference type="Pfam" id="PF13304"/>
    </source>
</evidence>
<dbReference type="PANTHER" id="PTHR40396">
    <property type="entry name" value="ATPASE-LIKE PROTEIN"/>
    <property type="match status" value="1"/>
</dbReference>
<keyword evidence="3" id="KW-1185">Reference proteome</keyword>
<dbReference type="GO" id="GO:0005524">
    <property type="term" value="F:ATP binding"/>
    <property type="evidence" value="ECO:0007669"/>
    <property type="project" value="UniProtKB-KW"/>
</dbReference>
<dbReference type="Pfam" id="PF13304">
    <property type="entry name" value="AAA_21"/>
    <property type="match status" value="1"/>
</dbReference>
<evidence type="ECO:0000313" key="3">
    <source>
        <dbReference type="Proteomes" id="UP001527099"/>
    </source>
</evidence>
<feature type="domain" description="ATPase AAA-type core" evidence="1">
    <location>
        <begin position="50"/>
        <end position="360"/>
    </location>
</feature>
<proteinExistence type="predicted"/>
<gene>
    <name evidence="2" type="ORF">M5X19_08460</name>
</gene>
<keyword evidence="2" id="KW-0067">ATP-binding</keyword>
<dbReference type="InterPro" id="IPR027417">
    <property type="entry name" value="P-loop_NTPase"/>
</dbReference>
<evidence type="ECO:0000313" key="2">
    <source>
        <dbReference type="EMBL" id="MCY9692928.1"/>
    </source>
</evidence>
<dbReference type="SUPFAM" id="SSF52540">
    <property type="entry name" value="P-loop containing nucleoside triphosphate hydrolases"/>
    <property type="match status" value="1"/>
</dbReference>
<dbReference type="Gene3D" id="3.40.50.300">
    <property type="entry name" value="P-loop containing nucleotide triphosphate hydrolases"/>
    <property type="match status" value="1"/>
</dbReference>
<dbReference type="EMBL" id="JAMDMX010000022">
    <property type="protein sequence ID" value="MCY9692928.1"/>
    <property type="molecule type" value="Genomic_DNA"/>
</dbReference>
<accession>A0ABT4G9Z5</accession>
<protein>
    <submittedName>
        <fullName evidence="2">ATP-binding protein</fullName>
    </submittedName>
</protein>
<dbReference type="RefSeq" id="WP_268614520.1">
    <property type="nucleotide sequence ID" value="NZ_JAMDMX010000022.1"/>
</dbReference>
<dbReference type="PANTHER" id="PTHR40396:SF1">
    <property type="entry name" value="ATPASE AAA-TYPE CORE DOMAIN-CONTAINING PROTEIN"/>
    <property type="match status" value="1"/>
</dbReference>
<sequence>MLLEFRTKNFKSFQDELVFSMTPAPKQKGLDYSVFKEKVGIKNYNSLSSAVIYGPNASGKTNIIGAMDTLKHIVLRGHIRNADTKSRSNPAASQLELIPNKGDTNNTPVDFSIKFIDSGYLFEYKLSLDLGVFLDDEYKRSVLSETFYVNEKLVFSRGKELEHLEISVIKKYSSMVNNKEAKVAKKLAQNNLNSEELFLMNGFKTMFSSKLVSIINDWFEDKFLVFCRADALQVLPSFSKKDTILVDKTVNDAAVLFGVNSNALGYLTPNEDDEPKLFSVFNEKTVVHAETFESYGTVRFVNMFPIVLRALLTGGTLVIDEFDASIHPMALMNIISIFHSDDYNKHKAQLIFNTHNPIFLNSNLFRRDEIKFVERDEETSRSTHYSLSDFGTSGEKGVRNGSDYMANYFVNQYGAIKNIDFTPVIEKLLEDRGVK</sequence>
<name>A0ABT4G9Z5_9BACL</name>
<dbReference type="InterPro" id="IPR003959">
    <property type="entry name" value="ATPase_AAA_core"/>
</dbReference>
<organism evidence="2 3">
    <name type="scientific">Paenibacillus alginolyticus</name>
    <dbReference type="NCBI Taxonomy" id="59839"/>
    <lineage>
        <taxon>Bacteria</taxon>
        <taxon>Bacillati</taxon>
        <taxon>Bacillota</taxon>
        <taxon>Bacilli</taxon>
        <taxon>Bacillales</taxon>
        <taxon>Paenibacillaceae</taxon>
        <taxon>Paenibacillus</taxon>
    </lineage>
</organism>
<dbReference type="Proteomes" id="UP001527099">
    <property type="component" value="Unassembled WGS sequence"/>
</dbReference>
<reference evidence="2 3" key="1">
    <citation type="submission" date="2022-05" db="EMBL/GenBank/DDBJ databases">
        <title>Genome Sequencing of Bee-Associated Microbes.</title>
        <authorList>
            <person name="Dunlap C."/>
        </authorList>
    </citation>
    <scope>NUCLEOTIDE SEQUENCE [LARGE SCALE GENOMIC DNA]</scope>
    <source>
        <strain evidence="2 3">NRRL B-14421</strain>
    </source>
</reference>